<organism evidence="1 2">
    <name type="scientific">Prorocentrum cordatum</name>
    <dbReference type="NCBI Taxonomy" id="2364126"/>
    <lineage>
        <taxon>Eukaryota</taxon>
        <taxon>Sar</taxon>
        <taxon>Alveolata</taxon>
        <taxon>Dinophyceae</taxon>
        <taxon>Prorocentrales</taxon>
        <taxon>Prorocentraceae</taxon>
        <taxon>Prorocentrum</taxon>
    </lineage>
</organism>
<evidence type="ECO:0000313" key="1">
    <source>
        <dbReference type="EMBL" id="CAK0881669.1"/>
    </source>
</evidence>
<accession>A0ABN9WA63</accession>
<reference evidence="1" key="1">
    <citation type="submission" date="2023-10" db="EMBL/GenBank/DDBJ databases">
        <authorList>
            <person name="Chen Y."/>
            <person name="Shah S."/>
            <person name="Dougan E. K."/>
            <person name="Thang M."/>
            <person name="Chan C."/>
        </authorList>
    </citation>
    <scope>NUCLEOTIDE SEQUENCE [LARGE SCALE GENOMIC DNA]</scope>
</reference>
<dbReference type="Proteomes" id="UP001189429">
    <property type="component" value="Unassembled WGS sequence"/>
</dbReference>
<dbReference type="EMBL" id="CAUYUJ010018214">
    <property type="protein sequence ID" value="CAK0881669.1"/>
    <property type="molecule type" value="Genomic_DNA"/>
</dbReference>
<comment type="caution">
    <text evidence="1">The sequence shown here is derived from an EMBL/GenBank/DDBJ whole genome shotgun (WGS) entry which is preliminary data.</text>
</comment>
<keyword evidence="2" id="KW-1185">Reference proteome</keyword>
<feature type="non-terminal residue" evidence="1">
    <location>
        <position position="218"/>
    </location>
</feature>
<name>A0ABN9WA63_9DINO</name>
<sequence>MVSRVFVRPARVRRPNGLEMPLAEAPPRAAGATFLEDLRAAPLLKPVADRGRPLGDAEFSEQELEIQPSGLWAHPRRTCWGSPRRPFRRGHLVRQSLCGGYVASAKLRSWGYQASPLRSLRERARDAAWHRAWECSAKERARSRRVCWPTCAVVCRFLLCRAVPAQPLQGRCEPWLQGGPPSGQFSEPLAVRSHRVRGAVAGAGVHDARTPTLVRSLQ</sequence>
<proteinExistence type="predicted"/>
<evidence type="ECO:0000313" key="2">
    <source>
        <dbReference type="Proteomes" id="UP001189429"/>
    </source>
</evidence>
<gene>
    <name evidence="1" type="ORF">PCOR1329_LOCUS64434</name>
</gene>
<protein>
    <submittedName>
        <fullName evidence="1">Uncharacterized protein</fullName>
    </submittedName>
</protein>